<feature type="domain" description="RimM N-terminal" evidence="6">
    <location>
        <begin position="18"/>
        <end position="97"/>
    </location>
</feature>
<dbReference type="GO" id="GO:0005737">
    <property type="term" value="C:cytoplasm"/>
    <property type="evidence" value="ECO:0007669"/>
    <property type="project" value="UniProtKB-SubCell"/>
</dbReference>
<dbReference type="NCBIfam" id="TIGR02273">
    <property type="entry name" value="16S_RimM"/>
    <property type="match status" value="1"/>
</dbReference>
<feature type="domain" description="Ribosome maturation factor RimM PRC barrel" evidence="7">
    <location>
        <begin position="111"/>
        <end position="177"/>
    </location>
</feature>
<reference evidence="8 9" key="1">
    <citation type="submission" date="2018-11" db="EMBL/GenBank/DDBJ databases">
        <title>Genome squencing of methanotrophic bacteria isolated from alkaline groundwater in Korea.</title>
        <authorList>
            <person name="Nguyen L.N."/>
        </authorList>
    </citation>
    <scope>NUCLEOTIDE SEQUENCE [LARGE SCALE GENOMIC DNA]</scope>
    <source>
        <strain evidence="8 9">GW6</strain>
    </source>
</reference>
<evidence type="ECO:0000256" key="2">
    <source>
        <dbReference type="ARBA" id="ARBA00022517"/>
    </source>
</evidence>
<dbReference type="RefSeq" id="WP_124739521.1">
    <property type="nucleotide sequence ID" value="NZ_CP034086.1"/>
</dbReference>
<comment type="subcellular location">
    <subcellularLocation>
        <location evidence="5">Cytoplasm</location>
    </subcellularLocation>
</comment>
<dbReference type="Gene3D" id="2.30.30.240">
    <property type="entry name" value="PRC-barrel domain"/>
    <property type="match status" value="1"/>
</dbReference>
<dbReference type="Gene3D" id="2.40.30.60">
    <property type="entry name" value="RimM"/>
    <property type="match status" value="1"/>
</dbReference>
<dbReference type="PANTHER" id="PTHR33692">
    <property type="entry name" value="RIBOSOME MATURATION FACTOR RIMM"/>
    <property type="match status" value="1"/>
</dbReference>
<dbReference type="Pfam" id="PF24986">
    <property type="entry name" value="PRC_RimM"/>
    <property type="match status" value="1"/>
</dbReference>
<organism evidence="8 9">
    <name type="scientific">Methylocystis rosea</name>
    <dbReference type="NCBI Taxonomy" id="173366"/>
    <lineage>
        <taxon>Bacteria</taxon>
        <taxon>Pseudomonadati</taxon>
        <taxon>Pseudomonadota</taxon>
        <taxon>Alphaproteobacteria</taxon>
        <taxon>Hyphomicrobiales</taxon>
        <taxon>Methylocystaceae</taxon>
        <taxon>Methylocystis</taxon>
    </lineage>
</organism>
<dbReference type="GO" id="GO:0043022">
    <property type="term" value="F:ribosome binding"/>
    <property type="evidence" value="ECO:0007669"/>
    <property type="project" value="InterPro"/>
</dbReference>
<evidence type="ECO:0000256" key="3">
    <source>
        <dbReference type="ARBA" id="ARBA00022552"/>
    </source>
</evidence>
<sequence length="183" mass="19203">MTGPSHKPGKVGQGLVLLGRFGAAHGVRGEIRLQSFTSDPLGIAAYDGLTDKSGTRKFRLRAVRPQGKDMLVAQVEGVDDRAGAEALNRVELYVARDKLPAPEEDEFYIADLIGLRAETADGVEIGTIVAVRNFGAGDILEIAPAAGGESLLYPFTGAVVPVVDIAQGRVVITPPAEVSAEPD</sequence>
<dbReference type="GO" id="GO:0042274">
    <property type="term" value="P:ribosomal small subunit biogenesis"/>
    <property type="evidence" value="ECO:0007669"/>
    <property type="project" value="UniProtKB-UniRule"/>
</dbReference>
<dbReference type="AlphaFoldDB" id="A0A3G8MAN3"/>
<comment type="domain">
    <text evidence="5">The PRC barrel domain binds ribosomal protein uS19.</text>
</comment>
<dbReference type="InterPro" id="IPR036976">
    <property type="entry name" value="RimM_N_sf"/>
</dbReference>
<protein>
    <recommendedName>
        <fullName evidence="5">Ribosome maturation factor RimM</fullName>
    </recommendedName>
</protein>
<dbReference type="InterPro" id="IPR002676">
    <property type="entry name" value="RimM_N"/>
</dbReference>
<comment type="function">
    <text evidence="5">An accessory protein needed during the final step in the assembly of 30S ribosomal subunit, possibly for assembly of the head region. Essential for efficient processing of 16S rRNA. May be needed both before and after RbfA during the maturation of 16S rRNA. It has affinity for free ribosomal 30S subunits but not for 70S ribosomes.</text>
</comment>
<gene>
    <name evidence="5 8" type="primary">rimM</name>
    <name evidence="8" type="ORF">EHO51_14740</name>
</gene>
<evidence type="ECO:0000256" key="4">
    <source>
        <dbReference type="ARBA" id="ARBA00023186"/>
    </source>
</evidence>
<evidence type="ECO:0000313" key="8">
    <source>
        <dbReference type="EMBL" id="AZG77888.1"/>
    </source>
</evidence>
<evidence type="ECO:0000256" key="5">
    <source>
        <dbReference type="HAMAP-Rule" id="MF_00014"/>
    </source>
</evidence>
<evidence type="ECO:0000313" key="9">
    <source>
        <dbReference type="Proteomes" id="UP000273982"/>
    </source>
</evidence>
<dbReference type="HAMAP" id="MF_00014">
    <property type="entry name" value="Ribosome_mat_RimM"/>
    <property type="match status" value="1"/>
</dbReference>
<accession>A0A3G8MAN3</accession>
<evidence type="ECO:0000259" key="7">
    <source>
        <dbReference type="Pfam" id="PF24986"/>
    </source>
</evidence>
<proteinExistence type="inferred from homology"/>
<dbReference type="InterPro" id="IPR011033">
    <property type="entry name" value="PRC_barrel-like_sf"/>
</dbReference>
<dbReference type="InterPro" id="IPR011961">
    <property type="entry name" value="RimM"/>
</dbReference>
<dbReference type="GO" id="GO:0005840">
    <property type="term" value="C:ribosome"/>
    <property type="evidence" value="ECO:0007669"/>
    <property type="project" value="InterPro"/>
</dbReference>
<dbReference type="PANTHER" id="PTHR33692:SF1">
    <property type="entry name" value="RIBOSOME MATURATION FACTOR RIMM"/>
    <property type="match status" value="1"/>
</dbReference>
<dbReference type="Proteomes" id="UP000273982">
    <property type="component" value="Chromosome"/>
</dbReference>
<dbReference type="EMBL" id="CP034086">
    <property type="protein sequence ID" value="AZG77888.1"/>
    <property type="molecule type" value="Genomic_DNA"/>
</dbReference>
<dbReference type="SUPFAM" id="SSF50447">
    <property type="entry name" value="Translation proteins"/>
    <property type="match status" value="1"/>
</dbReference>
<evidence type="ECO:0000256" key="1">
    <source>
        <dbReference type="ARBA" id="ARBA00022490"/>
    </source>
</evidence>
<comment type="similarity">
    <text evidence="5">Belongs to the RimM family.</text>
</comment>
<dbReference type="InterPro" id="IPR009000">
    <property type="entry name" value="Transl_B-barrel_sf"/>
</dbReference>
<comment type="subunit">
    <text evidence="5">Binds ribosomal protein uS19.</text>
</comment>
<evidence type="ECO:0000259" key="6">
    <source>
        <dbReference type="Pfam" id="PF01782"/>
    </source>
</evidence>
<dbReference type="InterPro" id="IPR056792">
    <property type="entry name" value="PRC_RimM"/>
</dbReference>
<dbReference type="Pfam" id="PF01782">
    <property type="entry name" value="RimM"/>
    <property type="match status" value="1"/>
</dbReference>
<keyword evidence="3 5" id="KW-0698">rRNA processing</keyword>
<dbReference type="KEGG" id="mros:EHO51_14740"/>
<keyword evidence="2 5" id="KW-0690">Ribosome biogenesis</keyword>
<dbReference type="GO" id="GO:0006364">
    <property type="term" value="P:rRNA processing"/>
    <property type="evidence" value="ECO:0007669"/>
    <property type="project" value="UniProtKB-UniRule"/>
</dbReference>
<name>A0A3G8MAN3_9HYPH</name>
<keyword evidence="4 5" id="KW-0143">Chaperone</keyword>
<keyword evidence="1 5" id="KW-0963">Cytoplasm</keyword>
<dbReference type="SUPFAM" id="SSF50346">
    <property type="entry name" value="PRC-barrel domain"/>
    <property type="match status" value="1"/>
</dbReference>